<organism evidence="1 2">
    <name type="scientific">Clostridium sardiniense</name>
    <name type="common">Clostridium absonum</name>
    <dbReference type="NCBI Taxonomy" id="29369"/>
    <lineage>
        <taxon>Bacteria</taxon>
        <taxon>Bacillati</taxon>
        <taxon>Bacillota</taxon>
        <taxon>Clostridia</taxon>
        <taxon>Eubacteriales</taxon>
        <taxon>Clostridiaceae</taxon>
        <taxon>Clostridium</taxon>
    </lineage>
</organism>
<dbReference type="Proteomes" id="UP001299068">
    <property type="component" value="Unassembled WGS sequence"/>
</dbReference>
<evidence type="ECO:0000313" key="2">
    <source>
        <dbReference type="Proteomes" id="UP001299068"/>
    </source>
</evidence>
<keyword evidence="2" id="KW-1185">Reference proteome</keyword>
<proteinExistence type="predicted"/>
<dbReference type="Pfam" id="PF07009">
    <property type="entry name" value="NusG_II"/>
    <property type="match status" value="1"/>
</dbReference>
<gene>
    <name evidence="1" type="ORF">K5V21_15680</name>
</gene>
<accession>A0ABS7L1F8</accession>
<dbReference type="InterPro" id="IPR038690">
    <property type="entry name" value="NusG_2_sf"/>
</dbReference>
<comment type="caution">
    <text evidence="1">The sequence shown here is derived from an EMBL/GenBank/DDBJ whole genome shotgun (WGS) entry which is preliminary data.</text>
</comment>
<dbReference type="Gene3D" id="2.60.320.10">
    <property type="entry name" value="N-utilization substance G protein NusG, insert domain"/>
    <property type="match status" value="1"/>
</dbReference>
<dbReference type="EMBL" id="JAIKTU010000014">
    <property type="protein sequence ID" value="MBY0756885.1"/>
    <property type="molecule type" value="Genomic_DNA"/>
</dbReference>
<evidence type="ECO:0000313" key="1">
    <source>
        <dbReference type="EMBL" id="MBY0756885.1"/>
    </source>
</evidence>
<name>A0ABS7L1F8_CLOSR</name>
<sequence>MFKKLDIIIILFLIILSFVPYLIFAKTLSKDYSSTYANIKVSGDVYDNIPLSSFKGEKTLVVKTNHGNNTISIKDNTIKIIEADCRDDLCIKQGVISKVGQTIVCLPNELIIEIKGDESNSDSDTILSH</sequence>
<reference evidence="1 2" key="1">
    <citation type="journal article" date="2021" name="Cell Host Microbe">
        <title>in vivo commensal control of Clostridioides difficile virulence.</title>
        <authorList>
            <person name="Girinathan B.P."/>
            <person name="Dibenedetto N."/>
            <person name="Worley J.N."/>
            <person name="Peltier J."/>
            <person name="Arrieta-Ortiz M.L."/>
            <person name="Rupa Christinal Immanuel S."/>
            <person name="Lavin R."/>
            <person name="Delaney M.L."/>
            <person name="Cummins C."/>
            <person name="Hoffmann M."/>
            <person name="Luo Y."/>
            <person name="Gonzalez-Escalona N."/>
            <person name="Allard M."/>
            <person name="Onderdonk A.B."/>
            <person name="Gerber G.K."/>
            <person name="Sonenshein A.L."/>
            <person name="Baliga N."/>
            <person name="Dupuy B."/>
            <person name="Bry L."/>
        </authorList>
    </citation>
    <scope>NUCLEOTIDE SEQUENCE [LARGE SCALE GENOMIC DNA]</scope>
    <source>
        <strain evidence="1 2">DSM 599</strain>
    </source>
</reference>
<protein>
    <submittedName>
        <fullName evidence="1">NusG domain II-containing protein</fullName>
    </submittedName>
</protein>
<dbReference type="CDD" id="cd09911">
    <property type="entry name" value="Lin0431_like"/>
    <property type="match status" value="1"/>
</dbReference>